<dbReference type="Proteomes" id="UP001162992">
    <property type="component" value="Chromosome 6"/>
</dbReference>
<dbReference type="EMBL" id="CM055097">
    <property type="protein sequence ID" value="KAJ7551258.1"/>
    <property type="molecule type" value="Genomic_DNA"/>
</dbReference>
<evidence type="ECO:0000313" key="1">
    <source>
        <dbReference type="EMBL" id="KAJ7551258.1"/>
    </source>
</evidence>
<evidence type="ECO:0000313" key="2">
    <source>
        <dbReference type="Proteomes" id="UP001162992"/>
    </source>
</evidence>
<gene>
    <name evidence="1" type="ORF">O6H91_06G007300</name>
</gene>
<organism evidence="1 2">
    <name type="scientific">Diphasiastrum complanatum</name>
    <name type="common">Issler's clubmoss</name>
    <name type="synonym">Lycopodium complanatum</name>
    <dbReference type="NCBI Taxonomy" id="34168"/>
    <lineage>
        <taxon>Eukaryota</taxon>
        <taxon>Viridiplantae</taxon>
        <taxon>Streptophyta</taxon>
        <taxon>Embryophyta</taxon>
        <taxon>Tracheophyta</taxon>
        <taxon>Lycopodiopsida</taxon>
        <taxon>Lycopodiales</taxon>
        <taxon>Lycopodiaceae</taxon>
        <taxon>Lycopodioideae</taxon>
        <taxon>Diphasiastrum</taxon>
    </lineage>
</organism>
<reference evidence="2" key="1">
    <citation type="journal article" date="2024" name="Proc. Natl. Acad. Sci. U.S.A.">
        <title>Extraordinary preservation of gene collinearity over three hundred million years revealed in homosporous lycophytes.</title>
        <authorList>
            <person name="Li C."/>
            <person name="Wickell D."/>
            <person name="Kuo L.Y."/>
            <person name="Chen X."/>
            <person name="Nie B."/>
            <person name="Liao X."/>
            <person name="Peng D."/>
            <person name="Ji J."/>
            <person name="Jenkins J."/>
            <person name="Williams M."/>
            <person name="Shu S."/>
            <person name="Plott C."/>
            <person name="Barry K."/>
            <person name="Rajasekar S."/>
            <person name="Grimwood J."/>
            <person name="Han X."/>
            <person name="Sun S."/>
            <person name="Hou Z."/>
            <person name="He W."/>
            <person name="Dai G."/>
            <person name="Sun C."/>
            <person name="Schmutz J."/>
            <person name="Leebens-Mack J.H."/>
            <person name="Li F.W."/>
            <person name="Wang L."/>
        </authorList>
    </citation>
    <scope>NUCLEOTIDE SEQUENCE [LARGE SCALE GENOMIC DNA]</scope>
    <source>
        <strain evidence="2">cv. PW_Plant_1</strain>
    </source>
</reference>
<comment type="caution">
    <text evidence="1">The sequence shown here is derived from an EMBL/GenBank/DDBJ whole genome shotgun (WGS) entry which is preliminary data.</text>
</comment>
<protein>
    <submittedName>
        <fullName evidence="1">Uncharacterized protein</fullName>
    </submittedName>
</protein>
<proteinExistence type="predicted"/>
<name>A0ACC2DAP2_DIPCM</name>
<sequence length="86" mass="9437">MLLSIPPLTGMRFHPLQQWRTRLCCLCPYQNRSLSLLCRCLLAEEAAQSPPVAVETTTSTTGVLSKGDSICTSSVLATVQTERQAR</sequence>
<keyword evidence="2" id="KW-1185">Reference proteome</keyword>
<accession>A0ACC2DAP2</accession>